<sequence>MSESITNPDFWQRYKPDKAWIAIALIFAAVAVLVPSDLPGVGQDTVTSVLGTAPFILFAVFMVAYLKATGAEGIVAQAFKGSPARMVVLAALVGGIAPFCSCEVIPFVAALLAMGVPLAAVMAFWLASPIMDPPMFIITSAALGVDFAIAKTIAAVGFGLFGGFVVMAFSRTALFTDPLRPDAQGGGCGCSANPFTGKPVWSFWQDSDRLAQFKTTAGNNLVFLLKWLTLAYTVEAVMVRYVPAEWIANILGGEGFGPILLGALVGGPAYLNGYAAAPLVGGLIEQGMSQGAAMSFMMAGSVSCIPAAIAVWAIVKPKVFGAYIAFGFTGSLLAGLLWAAWV</sequence>
<feature type="transmembrane region" description="Helical" evidence="7">
    <location>
        <begin position="246"/>
        <end position="271"/>
    </location>
</feature>
<keyword evidence="9" id="KW-1185">Reference proteome</keyword>
<keyword evidence="4 7" id="KW-0812">Transmembrane</keyword>
<feature type="transmembrane region" description="Helical" evidence="7">
    <location>
        <begin position="105"/>
        <end position="127"/>
    </location>
</feature>
<feature type="transmembrane region" description="Helical" evidence="7">
    <location>
        <begin position="78"/>
        <end position="99"/>
    </location>
</feature>
<comment type="caution">
    <text evidence="8">The sequence shown here is derived from an EMBL/GenBank/DDBJ whole genome shotgun (WGS) entry which is preliminary data.</text>
</comment>
<feature type="transmembrane region" description="Helical" evidence="7">
    <location>
        <begin position="291"/>
        <end position="315"/>
    </location>
</feature>
<dbReference type="InterPro" id="IPR005524">
    <property type="entry name" value="DUF318"/>
</dbReference>
<keyword evidence="3" id="KW-1003">Cell membrane</keyword>
<dbReference type="EMBL" id="BMKA01000003">
    <property type="protein sequence ID" value="GGA22485.1"/>
    <property type="molecule type" value="Genomic_DNA"/>
</dbReference>
<evidence type="ECO:0000256" key="7">
    <source>
        <dbReference type="SAM" id="Phobius"/>
    </source>
</evidence>
<proteinExistence type="inferred from homology"/>
<evidence type="ECO:0000313" key="9">
    <source>
        <dbReference type="Proteomes" id="UP000628017"/>
    </source>
</evidence>
<dbReference type="Proteomes" id="UP000628017">
    <property type="component" value="Unassembled WGS sequence"/>
</dbReference>
<protein>
    <recommendedName>
        <fullName evidence="10">Permease</fullName>
    </recommendedName>
</protein>
<evidence type="ECO:0000256" key="4">
    <source>
        <dbReference type="ARBA" id="ARBA00022692"/>
    </source>
</evidence>
<reference evidence="8" key="1">
    <citation type="journal article" date="2014" name="Int. J. Syst. Evol. Microbiol.">
        <title>Complete genome sequence of Corynebacterium casei LMG S-19264T (=DSM 44701T), isolated from a smear-ripened cheese.</title>
        <authorList>
            <consortium name="US DOE Joint Genome Institute (JGI-PGF)"/>
            <person name="Walter F."/>
            <person name="Albersmeier A."/>
            <person name="Kalinowski J."/>
            <person name="Ruckert C."/>
        </authorList>
    </citation>
    <scope>NUCLEOTIDE SEQUENCE</scope>
    <source>
        <strain evidence="8">CGMCC 1.15880</strain>
    </source>
</reference>
<evidence type="ECO:0000256" key="3">
    <source>
        <dbReference type="ARBA" id="ARBA00022475"/>
    </source>
</evidence>
<keyword evidence="6 7" id="KW-0472">Membrane</keyword>
<dbReference type="RefSeq" id="WP_188675537.1">
    <property type="nucleotide sequence ID" value="NZ_BMKA01000003.1"/>
</dbReference>
<evidence type="ECO:0000313" key="8">
    <source>
        <dbReference type="EMBL" id="GGA22485.1"/>
    </source>
</evidence>
<evidence type="ECO:0000256" key="6">
    <source>
        <dbReference type="ARBA" id="ARBA00023136"/>
    </source>
</evidence>
<comment type="similarity">
    <text evidence="2">Belongs to the UPF0718 family.</text>
</comment>
<feature type="transmembrane region" description="Helical" evidence="7">
    <location>
        <begin position="19"/>
        <end position="36"/>
    </location>
</feature>
<accession>A0A916VQZ5</accession>
<feature type="transmembrane region" description="Helical" evidence="7">
    <location>
        <begin position="148"/>
        <end position="169"/>
    </location>
</feature>
<organism evidence="8 9">
    <name type="scientific">Neptunicoccus cionae</name>
    <dbReference type="NCBI Taxonomy" id="2035344"/>
    <lineage>
        <taxon>Bacteria</taxon>
        <taxon>Pseudomonadati</taxon>
        <taxon>Pseudomonadota</taxon>
        <taxon>Alphaproteobacteria</taxon>
        <taxon>Rhodobacterales</taxon>
        <taxon>Paracoccaceae</taxon>
        <taxon>Neptunicoccus</taxon>
    </lineage>
</organism>
<gene>
    <name evidence="8" type="ORF">GCM10011498_24090</name>
</gene>
<dbReference type="GO" id="GO:0005886">
    <property type="term" value="C:plasma membrane"/>
    <property type="evidence" value="ECO:0007669"/>
    <property type="project" value="UniProtKB-SubCell"/>
</dbReference>
<feature type="transmembrane region" description="Helical" evidence="7">
    <location>
        <begin position="48"/>
        <end position="66"/>
    </location>
</feature>
<dbReference type="PANTHER" id="PTHR34184">
    <property type="entry name" value="UPF0718 PROTEIN YCGR"/>
    <property type="match status" value="1"/>
</dbReference>
<dbReference type="InterPro" id="IPR052923">
    <property type="entry name" value="UPF0718"/>
</dbReference>
<evidence type="ECO:0000256" key="2">
    <source>
        <dbReference type="ARBA" id="ARBA00006386"/>
    </source>
</evidence>
<dbReference type="AlphaFoldDB" id="A0A916VQZ5"/>
<feature type="transmembrane region" description="Helical" evidence="7">
    <location>
        <begin position="221"/>
        <end position="239"/>
    </location>
</feature>
<dbReference type="Pfam" id="PF03773">
    <property type="entry name" value="ArsP_1"/>
    <property type="match status" value="1"/>
</dbReference>
<evidence type="ECO:0008006" key="10">
    <source>
        <dbReference type="Google" id="ProtNLM"/>
    </source>
</evidence>
<keyword evidence="5 7" id="KW-1133">Transmembrane helix</keyword>
<reference evidence="8" key="2">
    <citation type="submission" date="2020-09" db="EMBL/GenBank/DDBJ databases">
        <authorList>
            <person name="Sun Q."/>
            <person name="Zhou Y."/>
        </authorList>
    </citation>
    <scope>NUCLEOTIDE SEQUENCE</scope>
    <source>
        <strain evidence="8">CGMCC 1.15880</strain>
    </source>
</reference>
<comment type="subcellular location">
    <subcellularLocation>
        <location evidence="1">Cell membrane</location>
        <topology evidence="1">Multi-pass membrane protein</topology>
    </subcellularLocation>
</comment>
<dbReference type="PANTHER" id="PTHR34184:SF4">
    <property type="entry name" value="UPF0718 PROTEIN YCGR"/>
    <property type="match status" value="1"/>
</dbReference>
<evidence type="ECO:0000256" key="5">
    <source>
        <dbReference type="ARBA" id="ARBA00022989"/>
    </source>
</evidence>
<feature type="transmembrane region" description="Helical" evidence="7">
    <location>
        <begin position="322"/>
        <end position="341"/>
    </location>
</feature>
<name>A0A916VQZ5_9RHOB</name>
<evidence type="ECO:0000256" key="1">
    <source>
        <dbReference type="ARBA" id="ARBA00004651"/>
    </source>
</evidence>